<name>A0ACC2WYI5_9TREE</name>
<sequence length="583" mass="62446">MDESAFKIDQHQWMAASERTVNTDRTTAHRPLAHASPGYQHNHAVRRSVPPAFSPPGFFTDRALANRSARMMDVRIVAKVNQNYEPPAIPRSATQTSEEARLARDSSLGWSMFGEDDGVSFDGSVDTAKDGQMCNAASQRGNGNSNTSSDDQLQLLAKSDRTFRANMVNSCPADPVESSYRATNNGSLSIGRDGSEEAMLALSDMIDVEMNQLLFSSQALTTGQSTNPLPPSNSSTVSTTSSSIEYPRSGPRHHLSHDPTDSLSAYEYIQYESDNATHPTYSANQQATSESPISRIAASTPLTHFAASSSTNRTSDGIPPARPTERTALVSGIRSISRTMVAHSSTRGRHGDDSTPLTALEVSPAALTFRKPRSSDQQMHSTPLSDYAVVPPPKKGTSDSGPAPPVQTVAMQMEDDDVSVEYGRGGSVLPLQDDLQDLVSEQSMSSNSDSQDGYTSRNLHDGTACGDSQDGPASGDSQDGHVSSETQDGQSEDMATVSPKRLHEPVDIDTSLHNSEDGSVTEQDTPEKSLSPRLPSATSTVQSLRLDIENSRYSKRLSRGEVQGGSSRSRSTAGEVQLVSASS</sequence>
<organism evidence="1 2">
    <name type="scientific">Naganishia vaughanmartiniae</name>
    <dbReference type="NCBI Taxonomy" id="1424756"/>
    <lineage>
        <taxon>Eukaryota</taxon>
        <taxon>Fungi</taxon>
        <taxon>Dikarya</taxon>
        <taxon>Basidiomycota</taxon>
        <taxon>Agaricomycotina</taxon>
        <taxon>Tremellomycetes</taxon>
        <taxon>Filobasidiales</taxon>
        <taxon>Filobasidiaceae</taxon>
        <taxon>Naganishia</taxon>
    </lineage>
</organism>
<reference evidence="1" key="1">
    <citation type="submission" date="2023-04" db="EMBL/GenBank/DDBJ databases">
        <title>Draft Genome sequencing of Naganishia species isolated from polar environments using Oxford Nanopore Technology.</title>
        <authorList>
            <person name="Leo P."/>
            <person name="Venkateswaran K."/>
        </authorList>
    </citation>
    <scope>NUCLEOTIDE SEQUENCE</scope>
    <source>
        <strain evidence="1">MNA-CCFEE 5425</strain>
    </source>
</reference>
<protein>
    <submittedName>
        <fullName evidence="1">Uncharacterized protein</fullName>
    </submittedName>
</protein>
<gene>
    <name evidence="1" type="ORF">QFC22_004816</name>
</gene>
<evidence type="ECO:0000313" key="2">
    <source>
        <dbReference type="Proteomes" id="UP001243375"/>
    </source>
</evidence>
<keyword evidence="2" id="KW-1185">Reference proteome</keyword>
<evidence type="ECO:0000313" key="1">
    <source>
        <dbReference type="EMBL" id="KAJ9116375.1"/>
    </source>
</evidence>
<comment type="caution">
    <text evidence="1">The sequence shown here is derived from an EMBL/GenBank/DDBJ whole genome shotgun (WGS) entry which is preliminary data.</text>
</comment>
<dbReference type="EMBL" id="JASBWU010000014">
    <property type="protein sequence ID" value="KAJ9116375.1"/>
    <property type="molecule type" value="Genomic_DNA"/>
</dbReference>
<dbReference type="Proteomes" id="UP001243375">
    <property type="component" value="Unassembled WGS sequence"/>
</dbReference>
<accession>A0ACC2WYI5</accession>
<proteinExistence type="predicted"/>